<evidence type="ECO:0000256" key="1">
    <source>
        <dbReference type="ARBA" id="ARBA00001933"/>
    </source>
</evidence>
<evidence type="ECO:0000313" key="8">
    <source>
        <dbReference type="Proteomes" id="UP001178148"/>
    </source>
</evidence>
<gene>
    <name evidence="7" type="ORF">QS748_04415</name>
</gene>
<sequence>MTNLTEKDGDSIIKLDDFSVDKALIDRLDLCIGSHSVKPLWIKGRNIKLDILRLDKLHPTISGNKWFKLRPYLQASQLANINTVMSFGGIWSNHIHALAAAGQVLNINTIGVIRGEEKCSTAMLQDAQAWGMKIYYVSRRDYRKRNDQEYKDALVRLLGYKIDQVTIVPEGGGGELGVKGSEGILSAGNIDPCEYDEIWLGCGTGSTLAGVVRSIRNAEAAVVRGVAILKEADFLRDDITHLLQKAQARWTLDTDSHCGGYGRTSLELLSFIEEFEQDTGVPLDQVYTGKVMLALKNRISREDLVSGCRILMIHTGGLQGKRGLVVNGGRG</sequence>
<dbReference type="InterPro" id="IPR027278">
    <property type="entry name" value="ACCD_DCysDesulf"/>
</dbReference>
<comment type="similarity">
    <text evidence="2">Belongs to the ACC deaminase/D-cysteine desulfhydrase family.</text>
</comment>
<comment type="cofactor">
    <cofactor evidence="1">
        <name>pyridoxal 5'-phosphate</name>
        <dbReference type="ChEBI" id="CHEBI:597326"/>
    </cofactor>
</comment>
<dbReference type="InterPro" id="IPR001926">
    <property type="entry name" value="TrpB-like_PALP"/>
</dbReference>
<dbReference type="Pfam" id="PF00291">
    <property type="entry name" value="PALP"/>
    <property type="match status" value="1"/>
</dbReference>
<evidence type="ECO:0000256" key="5">
    <source>
        <dbReference type="PIRSR" id="PIRSR006278-2"/>
    </source>
</evidence>
<protein>
    <recommendedName>
        <fullName evidence="6">Tryptophan synthase beta chain-like PALP domain-containing protein</fullName>
    </recommendedName>
</protein>
<reference evidence="7 8" key="1">
    <citation type="journal article" date="2023" name="bioRxiv">
        <title>An intranuclear bacterial parasite of deep-sea mussels expresses apoptosis inhibitors acquired from its host.</title>
        <authorList>
            <person name="Gonzalez Porras M.A."/>
            <person name="Assie A."/>
            <person name="Tietjen M."/>
            <person name="Violette M."/>
            <person name="Kleiner M."/>
            <person name="Gruber-Vodicka H."/>
            <person name="Dubilier N."/>
            <person name="Leisch N."/>
        </authorList>
    </citation>
    <scope>NUCLEOTIDE SEQUENCE [LARGE SCALE GENOMIC DNA]</scope>
    <source>
        <strain evidence="7">IAP13</strain>
    </source>
</reference>
<dbReference type="PANTHER" id="PTHR43780">
    <property type="entry name" value="1-AMINOCYCLOPROPANE-1-CARBOXYLATE DEAMINASE-RELATED"/>
    <property type="match status" value="1"/>
</dbReference>
<accession>A0AA90NSF2</accession>
<dbReference type="PIRSF" id="PIRSF006278">
    <property type="entry name" value="ACCD_DCysDesulf"/>
    <property type="match status" value="1"/>
</dbReference>
<dbReference type="AlphaFoldDB" id="A0AA90NSF2"/>
<evidence type="ECO:0000313" key="7">
    <source>
        <dbReference type="EMBL" id="MDP0588457.1"/>
    </source>
</evidence>
<feature type="domain" description="Tryptophan synthase beta chain-like PALP" evidence="6">
    <location>
        <begin position="53"/>
        <end position="316"/>
    </location>
</feature>
<comment type="caution">
    <text evidence="7">The sequence shown here is derived from an EMBL/GenBank/DDBJ whole genome shotgun (WGS) entry which is preliminary data.</text>
</comment>
<evidence type="ECO:0000259" key="6">
    <source>
        <dbReference type="Pfam" id="PF00291"/>
    </source>
</evidence>
<dbReference type="EMBL" id="JASXSV010000005">
    <property type="protein sequence ID" value="MDP0588457.1"/>
    <property type="molecule type" value="Genomic_DNA"/>
</dbReference>
<name>A0AA90NSF2_9GAMM</name>
<dbReference type="SUPFAM" id="SSF53686">
    <property type="entry name" value="Tryptophan synthase beta subunit-like PLP-dependent enzymes"/>
    <property type="match status" value="1"/>
</dbReference>
<keyword evidence="8" id="KW-1185">Reference proteome</keyword>
<feature type="modified residue" description="N6-(pyridoxal phosphate)lysine" evidence="5">
    <location>
        <position position="65"/>
    </location>
</feature>
<dbReference type="Proteomes" id="UP001178148">
    <property type="component" value="Unassembled WGS sequence"/>
</dbReference>
<dbReference type="PANTHER" id="PTHR43780:SF2">
    <property type="entry name" value="1-AMINOCYCLOPROPANE-1-CARBOXYLATE DEAMINASE-RELATED"/>
    <property type="match status" value="1"/>
</dbReference>
<dbReference type="InterPro" id="IPR036052">
    <property type="entry name" value="TrpB-like_PALP_sf"/>
</dbReference>
<dbReference type="Gene3D" id="3.40.50.1100">
    <property type="match status" value="2"/>
</dbReference>
<evidence type="ECO:0000256" key="2">
    <source>
        <dbReference type="ARBA" id="ARBA00008639"/>
    </source>
</evidence>
<feature type="active site" description="Nucleophile" evidence="4">
    <location>
        <position position="92"/>
    </location>
</feature>
<keyword evidence="3 5" id="KW-0663">Pyridoxal phosphate</keyword>
<evidence type="ECO:0000256" key="4">
    <source>
        <dbReference type="PIRSR" id="PIRSR006278-1"/>
    </source>
</evidence>
<proteinExistence type="inferred from homology"/>
<evidence type="ECO:0000256" key="3">
    <source>
        <dbReference type="ARBA" id="ARBA00022898"/>
    </source>
</evidence>
<organism evidence="7 8">
    <name type="scientific">Candidatus Endonucleibacter bathymodioli</name>
    <dbReference type="NCBI Taxonomy" id="539814"/>
    <lineage>
        <taxon>Bacteria</taxon>
        <taxon>Pseudomonadati</taxon>
        <taxon>Pseudomonadota</taxon>
        <taxon>Gammaproteobacteria</taxon>
        <taxon>Oceanospirillales</taxon>
        <taxon>Endozoicomonadaceae</taxon>
        <taxon>Candidatus Endonucleibacter</taxon>
    </lineage>
</organism>
<dbReference type="GO" id="GO:0019148">
    <property type="term" value="F:D-cysteine desulfhydrase activity"/>
    <property type="evidence" value="ECO:0007669"/>
    <property type="project" value="TreeGrafter"/>
</dbReference>